<dbReference type="Proteomes" id="UP001066276">
    <property type="component" value="Chromosome 8"/>
</dbReference>
<feature type="region of interest" description="Disordered" evidence="1">
    <location>
        <begin position="269"/>
        <end position="301"/>
    </location>
</feature>
<accession>A0AAV7NW15</accession>
<name>A0AAV7NW15_PLEWA</name>
<comment type="caution">
    <text evidence="2">The sequence shown here is derived from an EMBL/GenBank/DDBJ whole genome shotgun (WGS) entry which is preliminary data.</text>
</comment>
<protein>
    <submittedName>
        <fullName evidence="2">Uncharacterized protein</fullName>
    </submittedName>
</protein>
<feature type="region of interest" description="Disordered" evidence="1">
    <location>
        <begin position="447"/>
        <end position="545"/>
    </location>
</feature>
<dbReference type="AlphaFoldDB" id="A0AAV7NW15"/>
<dbReference type="PANTHER" id="PTHR33504">
    <property type="entry name" value="NADH DEHYDROGENASE (UBIQUINONE) 1 BETA SUBCOMPLEX, 4"/>
    <property type="match status" value="1"/>
</dbReference>
<feature type="region of interest" description="Disordered" evidence="1">
    <location>
        <begin position="384"/>
        <end position="405"/>
    </location>
</feature>
<evidence type="ECO:0000313" key="3">
    <source>
        <dbReference type="Proteomes" id="UP001066276"/>
    </source>
</evidence>
<dbReference type="EMBL" id="JANPWB010000012">
    <property type="protein sequence ID" value="KAJ1117035.1"/>
    <property type="molecule type" value="Genomic_DNA"/>
</dbReference>
<evidence type="ECO:0000313" key="2">
    <source>
        <dbReference type="EMBL" id="KAJ1117035.1"/>
    </source>
</evidence>
<dbReference type="PANTHER" id="PTHR33504:SF1">
    <property type="entry name" value="FAMILY WITH SEQUENCE SIMILARITY 90, MEMBER A1B"/>
    <property type="match status" value="1"/>
</dbReference>
<gene>
    <name evidence="2" type="ORF">NDU88_005236</name>
</gene>
<reference evidence="2" key="1">
    <citation type="journal article" date="2022" name="bioRxiv">
        <title>Sequencing and chromosome-scale assembly of the giantPleurodeles waltlgenome.</title>
        <authorList>
            <person name="Brown T."/>
            <person name="Elewa A."/>
            <person name="Iarovenko S."/>
            <person name="Subramanian E."/>
            <person name="Araus A.J."/>
            <person name="Petzold A."/>
            <person name="Susuki M."/>
            <person name="Suzuki K.-i.T."/>
            <person name="Hayashi T."/>
            <person name="Toyoda A."/>
            <person name="Oliveira C."/>
            <person name="Osipova E."/>
            <person name="Leigh N.D."/>
            <person name="Simon A."/>
            <person name="Yun M.H."/>
        </authorList>
    </citation>
    <scope>NUCLEOTIDE SEQUENCE</scope>
    <source>
        <strain evidence="2">20211129_DDA</strain>
        <tissue evidence="2">Liver</tissue>
    </source>
</reference>
<evidence type="ECO:0000256" key="1">
    <source>
        <dbReference type="SAM" id="MobiDB-lite"/>
    </source>
</evidence>
<organism evidence="2 3">
    <name type="scientific">Pleurodeles waltl</name>
    <name type="common">Iberian ribbed newt</name>
    <dbReference type="NCBI Taxonomy" id="8319"/>
    <lineage>
        <taxon>Eukaryota</taxon>
        <taxon>Metazoa</taxon>
        <taxon>Chordata</taxon>
        <taxon>Craniata</taxon>
        <taxon>Vertebrata</taxon>
        <taxon>Euteleostomi</taxon>
        <taxon>Amphibia</taxon>
        <taxon>Batrachia</taxon>
        <taxon>Caudata</taxon>
        <taxon>Salamandroidea</taxon>
        <taxon>Salamandridae</taxon>
        <taxon>Pleurodelinae</taxon>
        <taxon>Pleurodeles</taxon>
    </lineage>
</organism>
<sequence length="545" mass="60438">MRLSVLKIMNLYSSSEVSMTFSLPASLTRETIPTADSERCRYQDMHKIDKRHAAEIIQRAWRSQTDKRLFRLLKHAARAAEHCASHEILKTVSPLEAALLRDPSVPHKVRFRFAGEEFPPFIVFKIFHCKSGGGNKYMNGKKSILASNEAAADACKLMGHRIFYSQIIGDQLLHQKQKITDLIDIATMKDYMQYLSNLDETPAYLGGRDNYWRKLSLKNLSRTTIMYDIVDYAQSGKLSNRLQEELKFLLLKPQNEEAQYKQMAAVTRVRSPMPPPTSLASTSRSTHQSASSRLSARRSHHALQKVAKMRRVYGQVKLKEKGAVSLCEERARAAAVQRASRTPVAVGVSEAGASVQRSLDRGSGGKRSKEKGISLFKVSTEDLEDTPRVAEKPALGGGVKKDGPELDEDHQELIREAQVLLAHRGKEWVSRYVLGILEQETTGTRMQMGATQRKVQGVRSGTLGRSQPGTNGEEFVAGVVASATKADARRHKETQSLDKSTGQRGRKSVESSGPSKKSKGEKGPPPLPCPEHSITDSSSKDSDDG</sequence>
<keyword evidence="3" id="KW-1185">Reference proteome</keyword>
<proteinExistence type="predicted"/>
<feature type="compositionally biased region" description="Low complexity" evidence="1">
    <location>
        <begin position="280"/>
        <end position="294"/>
    </location>
</feature>